<feature type="non-terminal residue" evidence="3">
    <location>
        <position position="1"/>
    </location>
</feature>
<organism evidence="3 4">
    <name type="scientific">Hymenoscyphus albidus</name>
    <dbReference type="NCBI Taxonomy" id="595503"/>
    <lineage>
        <taxon>Eukaryota</taxon>
        <taxon>Fungi</taxon>
        <taxon>Dikarya</taxon>
        <taxon>Ascomycota</taxon>
        <taxon>Pezizomycotina</taxon>
        <taxon>Leotiomycetes</taxon>
        <taxon>Helotiales</taxon>
        <taxon>Helotiaceae</taxon>
        <taxon>Hymenoscyphus</taxon>
    </lineage>
</organism>
<keyword evidence="4" id="KW-1185">Reference proteome</keyword>
<comment type="caution">
    <text evidence="3">The sequence shown here is derived from an EMBL/GenBank/DDBJ whole genome shotgun (WGS) entry which is preliminary data.</text>
</comment>
<feature type="domain" description="Reverse transcriptase Ty1/copia-type" evidence="2">
    <location>
        <begin position="76"/>
        <end position="245"/>
    </location>
</feature>
<proteinExistence type="predicted"/>
<name>A0A9N9LZG3_9HELO</name>
<gene>
    <name evidence="3" type="ORF">HYALB_00013669</name>
</gene>
<dbReference type="AlphaFoldDB" id="A0A9N9LZG3"/>
<feature type="region of interest" description="Disordered" evidence="1">
    <location>
        <begin position="1"/>
        <end position="33"/>
    </location>
</feature>
<dbReference type="Proteomes" id="UP000701801">
    <property type="component" value="Unassembled WGS sequence"/>
</dbReference>
<reference evidence="3" key="1">
    <citation type="submission" date="2021-07" db="EMBL/GenBank/DDBJ databases">
        <authorList>
            <person name="Durling M."/>
        </authorList>
    </citation>
    <scope>NUCLEOTIDE SEQUENCE</scope>
</reference>
<accession>A0A9N9LZG3</accession>
<evidence type="ECO:0000256" key="1">
    <source>
        <dbReference type="SAM" id="MobiDB-lite"/>
    </source>
</evidence>
<sequence>PSKTQRQPLEQPQEQSHNQPPKRGPGRPRKQPSTLNIDVYLAKDATASASSQFKHSQTQEVNGLIERDVFEYIRPCDLPESARILNSRFVDSIKNEGTEKAYKKSRLVIQAYNDENKSQVLTQSPTIQRVSQRIILAIAAICPELNVYLRDITQAYTQSTTKLNREFYVRPPPGIPQWSGIYLKVIKPLYGVPEAGNHWFSTYHKHHLEKLRMSQSTYDPCLLSVSNQEQFGIVGLQTDDTLILANPEFATAEESELKKAGFTSKPREQLTFEHPLKFNGRKVTLQLDGSILLTQEGYTRHLKPVSTSPADLVSSRGNVRQRVSIKGQYVAQRARGAYPATVSQPEAAFDLSFAAQKLEPQSQDITLLNKRI</sequence>
<protein>
    <recommendedName>
        <fullName evidence="2">Reverse transcriptase Ty1/copia-type domain-containing protein</fullName>
    </recommendedName>
</protein>
<dbReference type="EMBL" id="CAJVRM010000375">
    <property type="protein sequence ID" value="CAG8980301.1"/>
    <property type="molecule type" value="Genomic_DNA"/>
</dbReference>
<dbReference type="InterPro" id="IPR013103">
    <property type="entry name" value="RVT_2"/>
</dbReference>
<evidence type="ECO:0000313" key="3">
    <source>
        <dbReference type="EMBL" id="CAG8980301.1"/>
    </source>
</evidence>
<evidence type="ECO:0000259" key="2">
    <source>
        <dbReference type="Pfam" id="PF07727"/>
    </source>
</evidence>
<dbReference type="OrthoDB" id="3562262at2759"/>
<feature type="non-terminal residue" evidence="3">
    <location>
        <position position="372"/>
    </location>
</feature>
<feature type="compositionally biased region" description="Polar residues" evidence="1">
    <location>
        <begin position="1"/>
        <end position="18"/>
    </location>
</feature>
<dbReference type="Pfam" id="PF07727">
    <property type="entry name" value="RVT_2"/>
    <property type="match status" value="1"/>
</dbReference>
<evidence type="ECO:0000313" key="4">
    <source>
        <dbReference type="Proteomes" id="UP000701801"/>
    </source>
</evidence>